<evidence type="ECO:0000313" key="1">
    <source>
        <dbReference type="EMBL" id="KAD1352115.1"/>
    </source>
</evidence>
<sequence length="94" mass="10176">MGAATMSLRDIEQRLGRTMNGLRWGAACLEFAAIHGHGAIGPPLSRISQPQAFWVCQSLGQRATRWAVHVPHVLAKGLSRARIYANCQLPSAKG</sequence>
<protein>
    <submittedName>
        <fullName evidence="1">Uncharacterized protein</fullName>
    </submittedName>
</protein>
<keyword evidence="2" id="KW-1185">Reference proteome</keyword>
<proteinExistence type="predicted"/>
<comment type="caution">
    <text evidence="1">The sequence shown here is derived from an EMBL/GenBank/DDBJ whole genome shotgun (WGS) entry which is preliminary data.</text>
</comment>
<evidence type="ECO:0000313" key="2">
    <source>
        <dbReference type="Proteomes" id="UP000326396"/>
    </source>
</evidence>
<organism evidence="1 2">
    <name type="scientific">Mikania micrantha</name>
    <name type="common">bitter vine</name>
    <dbReference type="NCBI Taxonomy" id="192012"/>
    <lineage>
        <taxon>Eukaryota</taxon>
        <taxon>Viridiplantae</taxon>
        <taxon>Streptophyta</taxon>
        <taxon>Embryophyta</taxon>
        <taxon>Tracheophyta</taxon>
        <taxon>Spermatophyta</taxon>
        <taxon>Magnoliopsida</taxon>
        <taxon>eudicotyledons</taxon>
        <taxon>Gunneridae</taxon>
        <taxon>Pentapetalae</taxon>
        <taxon>asterids</taxon>
        <taxon>campanulids</taxon>
        <taxon>Asterales</taxon>
        <taxon>Asteraceae</taxon>
        <taxon>Asteroideae</taxon>
        <taxon>Heliantheae alliance</taxon>
        <taxon>Eupatorieae</taxon>
        <taxon>Mikania</taxon>
    </lineage>
</organism>
<gene>
    <name evidence="1" type="ORF">E3N88_42971</name>
</gene>
<dbReference type="Proteomes" id="UP000326396">
    <property type="component" value="Unassembled WGS sequence"/>
</dbReference>
<name>A0A5N6LG85_9ASTR</name>
<reference evidence="1 2" key="1">
    <citation type="submission" date="2019-05" db="EMBL/GenBank/DDBJ databases">
        <title>Mikania micrantha, genome provides insights into the molecular mechanism of rapid growth.</title>
        <authorList>
            <person name="Liu B."/>
        </authorList>
    </citation>
    <scope>NUCLEOTIDE SEQUENCE [LARGE SCALE GENOMIC DNA]</scope>
    <source>
        <strain evidence="1">NLD-2019</strain>
        <tissue evidence="1">Leaf</tissue>
    </source>
</reference>
<dbReference type="AlphaFoldDB" id="A0A5N6LG85"/>
<accession>A0A5N6LG85</accession>
<dbReference type="EMBL" id="SZYD01000838">
    <property type="protein sequence ID" value="KAD1352115.1"/>
    <property type="molecule type" value="Genomic_DNA"/>
</dbReference>